<feature type="domain" description="Rad21/Rec8-like protein C-terminal eukaryotic" evidence="5">
    <location>
        <begin position="646"/>
        <end position="686"/>
    </location>
</feature>
<dbReference type="OrthoDB" id="10071381at2759"/>
<dbReference type="AlphaFoldDB" id="A0A1A5ZZH7"/>
<organism evidence="7">
    <name type="scientific">Kwoniella dejecticola CBS 10117</name>
    <dbReference type="NCBI Taxonomy" id="1296121"/>
    <lineage>
        <taxon>Eukaryota</taxon>
        <taxon>Fungi</taxon>
        <taxon>Dikarya</taxon>
        <taxon>Basidiomycota</taxon>
        <taxon>Agaricomycotina</taxon>
        <taxon>Tremellomycetes</taxon>
        <taxon>Tremellales</taxon>
        <taxon>Cryptococcaceae</taxon>
        <taxon>Kwoniella</taxon>
    </lineage>
</organism>
<proteinExistence type="inferred from homology"/>
<feature type="compositionally biased region" description="Acidic residues" evidence="4">
    <location>
        <begin position="169"/>
        <end position="183"/>
    </location>
</feature>
<dbReference type="GO" id="GO:0008278">
    <property type="term" value="C:cohesin complex"/>
    <property type="evidence" value="ECO:0007669"/>
    <property type="project" value="InterPro"/>
</dbReference>
<dbReference type="Pfam" id="PF04824">
    <property type="entry name" value="Rad21_Rec8"/>
    <property type="match status" value="1"/>
</dbReference>
<keyword evidence="3" id="KW-0539">Nucleus</keyword>
<evidence type="ECO:0000313" key="7">
    <source>
        <dbReference type="EMBL" id="OBR83211.1"/>
    </source>
</evidence>
<dbReference type="Pfam" id="PF04825">
    <property type="entry name" value="Rad21_Rec8_N"/>
    <property type="match status" value="1"/>
</dbReference>
<dbReference type="GO" id="GO:0006302">
    <property type="term" value="P:double-strand break repair"/>
    <property type="evidence" value="ECO:0007669"/>
    <property type="project" value="TreeGrafter"/>
</dbReference>
<comment type="subcellular location">
    <subcellularLocation>
        <location evidence="1">Nucleus</location>
    </subcellularLocation>
</comment>
<sequence length="692" mass="75841">MFFSEDLLTSKKGTLAATLGPRSKKITKKELTSVDLAKTCHLIAEPPEPLALRLSGSLLVGVTRVYNQNYDVFYSDVTNFHQTLRRSIVTDFATTTGNIPAGHVNLDLPGGGKSKRVEFDVITFPNAGIDLDFGLDLRFQHIDWQNPLSIGRKRRASSKLSSQATQEGSADESDEENEDSEVEEIGRDAKRKKYSSSPFIGATTISKARNSVHHPSEPTGALYAGIDMPIGEIDLGLDLEGMNDAMPDDSFSAPSGRGFELPAAGDEAIDITIDKYSDLIPPSRQGSAGPVEHFSPPPELAVTSPNSGNRRSADALLSDEGSVGDVENQLDVPKPKKVRKVKKVTFDSNIELSSGQDAGARQQYRDMMDDQRQAVEIKSREKAVEARASALVDSTGGLEFLDPDMQSFFSTFTQVKSFKWETEATVNRLVSGPQEPELQDNGRQQNQYDLAGENGDMPTGMDTFQSYDVPIHELSASARQGSLAPDMEYARRYSQGSQQGPLPVSRINVVSLGFVELGDTSFSPASLRLSIMTPQEAKLRSRSHPNSSGPASLARRRNRSSSLMSDRPDDDPLLLVQGDDLELPDNEVELQLESLAASQQARLADLPQAFRPEMLATLETQCRDFFTFVEKKMVTLSIDELDFEDIAPVENTKHVAAVAFYDCLNLATKKILAVNQEEPWGPITVRFAVDSN</sequence>
<dbReference type="SUPFAM" id="SSF46785">
    <property type="entry name" value="Winged helix' DNA-binding domain"/>
    <property type="match status" value="1"/>
</dbReference>
<evidence type="ECO:0000256" key="3">
    <source>
        <dbReference type="ARBA" id="ARBA00023242"/>
    </source>
</evidence>
<feature type="region of interest" description="Disordered" evidence="4">
    <location>
        <begin position="536"/>
        <end position="577"/>
    </location>
</feature>
<dbReference type="InterPro" id="IPR006910">
    <property type="entry name" value="Rad21_Rec8_N"/>
</dbReference>
<dbReference type="STRING" id="1296121.A0A1A5ZZH7"/>
<dbReference type="EMBL" id="KI894034">
    <property type="protein sequence ID" value="OBR83211.1"/>
    <property type="molecule type" value="Genomic_DNA"/>
</dbReference>
<dbReference type="InterPro" id="IPR039781">
    <property type="entry name" value="Rad21/Rec8-like"/>
</dbReference>
<dbReference type="PANTHER" id="PTHR12585:SF51">
    <property type="entry name" value="MEIOTIC RECOMBINATION PROTEIN REC8"/>
    <property type="match status" value="1"/>
</dbReference>
<reference evidence="7" key="1">
    <citation type="submission" date="2013-07" db="EMBL/GenBank/DDBJ databases">
        <title>The Genome Sequence of Cryptococcus dejecticola CBS10117.</title>
        <authorList>
            <consortium name="The Broad Institute Genome Sequencing Platform"/>
            <person name="Cuomo C."/>
            <person name="Litvintseva A."/>
            <person name="Chen Y."/>
            <person name="Heitman J."/>
            <person name="Sun S."/>
            <person name="Springer D."/>
            <person name="Dromer F."/>
            <person name="Young S.K."/>
            <person name="Zeng Q."/>
            <person name="Gargeya S."/>
            <person name="Fitzgerald M."/>
            <person name="Abouelleil A."/>
            <person name="Alvarado L."/>
            <person name="Berlin A.M."/>
            <person name="Chapman S.B."/>
            <person name="Dewar J."/>
            <person name="Goldberg J."/>
            <person name="Griggs A."/>
            <person name="Gujja S."/>
            <person name="Hansen M."/>
            <person name="Howarth C."/>
            <person name="Imamovic A."/>
            <person name="Larimer J."/>
            <person name="McCowan C."/>
            <person name="Murphy C."/>
            <person name="Pearson M."/>
            <person name="Priest M."/>
            <person name="Roberts A."/>
            <person name="Saif S."/>
            <person name="Shea T."/>
            <person name="Sykes S."/>
            <person name="Wortman J."/>
            <person name="Nusbaum C."/>
            <person name="Birren B."/>
        </authorList>
    </citation>
    <scope>NUCLEOTIDE SEQUENCE [LARGE SCALE GENOMIC DNA]</scope>
    <source>
        <strain evidence="7">CBS 10117</strain>
    </source>
</reference>
<feature type="region of interest" description="Disordered" evidence="4">
    <location>
        <begin position="153"/>
        <end position="193"/>
    </location>
</feature>
<gene>
    <name evidence="7" type="ORF">I303_06770</name>
</gene>
<evidence type="ECO:0000259" key="5">
    <source>
        <dbReference type="Pfam" id="PF04824"/>
    </source>
</evidence>
<feature type="domain" description="Rad21/Rec8-like protein N-terminal" evidence="6">
    <location>
        <begin position="1"/>
        <end position="89"/>
    </location>
</feature>
<evidence type="ECO:0000256" key="4">
    <source>
        <dbReference type="SAM" id="MobiDB-lite"/>
    </source>
</evidence>
<dbReference type="VEuPathDB" id="FungiDB:I303_06770"/>
<comment type="similarity">
    <text evidence="2">Belongs to the rad21 family.</text>
</comment>
<dbReference type="GO" id="GO:0003682">
    <property type="term" value="F:chromatin binding"/>
    <property type="evidence" value="ECO:0007669"/>
    <property type="project" value="TreeGrafter"/>
</dbReference>
<feature type="region of interest" description="Disordered" evidence="4">
    <location>
        <begin position="279"/>
        <end position="314"/>
    </location>
</feature>
<evidence type="ECO:0008006" key="8">
    <source>
        <dbReference type="Google" id="ProtNLM"/>
    </source>
</evidence>
<dbReference type="GO" id="GO:0005634">
    <property type="term" value="C:nucleus"/>
    <property type="evidence" value="ECO:0007669"/>
    <property type="project" value="UniProtKB-SubCell"/>
</dbReference>
<dbReference type="InterPro" id="IPR023093">
    <property type="entry name" value="ScpA-like_C"/>
</dbReference>
<name>A0A1A5ZZH7_9TREE</name>
<dbReference type="InterPro" id="IPR036390">
    <property type="entry name" value="WH_DNA-bd_sf"/>
</dbReference>
<evidence type="ECO:0000256" key="1">
    <source>
        <dbReference type="ARBA" id="ARBA00004123"/>
    </source>
</evidence>
<dbReference type="PANTHER" id="PTHR12585">
    <property type="entry name" value="SCC1 / RAD21 FAMILY MEMBER"/>
    <property type="match status" value="1"/>
</dbReference>
<evidence type="ECO:0000259" key="6">
    <source>
        <dbReference type="Pfam" id="PF04825"/>
    </source>
</evidence>
<dbReference type="InterPro" id="IPR006909">
    <property type="entry name" value="Rad21/Rec8_C_eu"/>
</dbReference>
<protein>
    <recommendedName>
        <fullName evidence="8">Rad21/Rec8-like protein N-terminal domain-containing protein</fullName>
    </recommendedName>
</protein>
<accession>A0A1A5ZZH7</accession>
<dbReference type="Gene3D" id="1.10.10.580">
    <property type="entry name" value="Structural maintenance of chromosome 1. Chain E"/>
    <property type="match status" value="1"/>
</dbReference>
<dbReference type="GO" id="GO:0007062">
    <property type="term" value="P:sister chromatid cohesion"/>
    <property type="evidence" value="ECO:0007669"/>
    <property type="project" value="InterPro"/>
</dbReference>
<evidence type="ECO:0000256" key="2">
    <source>
        <dbReference type="ARBA" id="ARBA00009870"/>
    </source>
</evidence>